<proteinExistence type="predicted"/>
<evidence type="ECO:0008006" key="3">
    <source>
        <dbReference type="Google" id="ProtNLM"/>
    </source>
</evidence>
<gene>
    <name evidence="1" type="ORF">GCM10007898_08240</name>
</gene>
<evidence type="ECO:0000313" key="2">
    <source>
        <dbReference type="Proteomes" id="UP001156627"/>
    </source>
</evidence>
<protein>
    <recommendedName>
        <fullName evidence="3">RES domain-containing protein</fullName>
    </recommendedName>
</protein>
<organism evidence="1 2">
    <name type="scientific">Dyella flagellata</name>
    <dbReference type="NCBI Taxonomy" id="1867833"/>
    <lineage>
        <taxon>Bacteria</taxon>
        <taxon>Pseudomonadati</taxon>
        <taxon>Pseudomonadota</taxon>
        <taxon>Gammaproteobacteria</taxon>
        <taxon>Lysobacterales</taxon>
        <taxon>Rhodanobacteraceae</taxon>
        <taxon>Dyella</taxon>
    </lineage>
</organism>
<dbReference type="Proteomes" id="UP001156627">
    <property type="component" value="Unassembled WGS sequence"/>
</dbReference>
<reference evidence="2" key="1">
    <citation type="journal article" date="2019" name="Int. J. Syst. Evol. Microbiol.">
        <title>The Global Catalogue of Microorganisms (GCM) 10K type strain sequencing project: providing services to taxonomists for standard genome sequencing and annotation.</title>
        <authorList>
            <consortium name="The Broad Institute Genomics Platform"/>
            <consortium name="The Broad Institute Genome Sequencing Center for Infectious Disease"/>
            <person name="Wu L."/>
            <person name="Ma J."/>
        </authorList>
    </citation>
    <scope>NUCLEOTIDE SEQUENCE [LARGE SCALE GENOMIC DNA]</scope>
    <source>
        <strain evidence="2">NBRC 111981</strain>
    </source>
</reference>
<sequence>MSFRQENFDVANLTGAHLKVLGGTNDISSEVPYDTTQLWSQAIYQHPDKLVGLAYISRHLNTHRAYALFDRLDGRLVVKSEIPILMHPELKDVLEMFNVVLY</sequence>
<name>A0ABQ5X6Q4_9GAMM</name>
<comment type="caution">
    <text evidence="1">The sequence shown here is derived from an EMBL/GenBank/DDBJ whole genome shotgun (WGS) entry which is preliminary data.</text>
</comment>
<evidence type="ECO:0000313" key="1">
    <source>
        <dbReference type="EMBL" id="GLQ87258.1"/>
    </source>
</evidence>
<dbReference type="EMBL" id="BSOA01000003">
    <property type="protein sequence ID" value="GLQ87258.1"/>
    <property type="molecule type" value="Genomic_DNA"/>
</dbReference>
<keyword evidence="2" id="KW-1185">Reference proteome</keyword>
<accession>A0ABQ5X6Q4</accession>